<sequence>MMMMMMICFGKEITLGMGYMLNWITGIDFIDLSDLEPEYTRQDTQRNRISEEAQTKRAQRRYLLATQTLNTKLSLRSSPDEDDKDVNLKEKISTLVQQTLHDTERKIKSVQNMKEHFKDEPPYRIGFVLSMVKKTRDVLNELFNVAVKHRDEWKALEQMKIFELIVHTNVDTNNLVRQLIDIHVKYMNSTNTKLRRVLLI</sequence>
<dbReference type="KEGG" id="bman:114249289"/>
<name>A0A6J2KCF0_BOMMA</name>
<dbReference type="AlphaFoldDB" id="A0A6J2KCF0"/>
<proteinExistence type="predicted"/>
<evidence type="ECO:0000313" key="1">
    <source>
        <dbReference type="Proteomes" id="UP000504629"/>
    </source>
</evidence>
<organism evidence="1 2">
    <name type="scientific">Bombyx mandarina</name>
    <name type="common">Wild silk moth</name>
    <name type="synonym">Wild silkworm</name>
    <dbReference type="NCBI Taxonomy" id="7092"/>
    <lineage>
        <taxon>Eukaryota</taxon>
        <taxon>Metazoa</taxon>
        <taxon>Ecdysozoa</taxon>
        <taxon>Arthropoda</taxon>
        <taxon>Hexapoda</taxon>
        <taxon>Insecta</taxon>
        <taxon>Pterygota</taxon>
        <taxon>Neoptera</taxon>
        <taxon>Endopterygota</taxon>
        <taxon>Lepidoptera</taxon>
        <taxon>Glossata</taxon>
        <taxon>Ditrysia</taxon>
        <taxon>Bombycoidea</taxon>
        <taxon>Bombycidae</taxon>
        <taxon>Bombycinae</taxon>
        <taxon>Bombyx</taxon>
    </lineage>
</organism>
<gene>
    <name evidence="2" type="primary">LOC114249289</name>
</gene>
<evidence type="ECO:0000313" key="2">
    <source>
        <dbReference type="RefSeq" id="XP_028038597.1"/>
    </source>
</evidence>
<keyword evidence="1" id="KW-1185">Reference proteome</keyword>
<accession>A0A6J2KCF0</accession>
<protein>
    <submittedName>
        <fullName evidence="2">Uncharacterized protein LOC114249289</fullName>
    </submittedName>
</protein>
<dbReference type="RefSeq" id="XP_028038597.1">
    <property type="nucleotide sequence ID" value="XM_028182796.1"/>
</dbReference>
<dbReference type="OrthoDB" id="7379444at2759"/>
<reference evidence="2" key="1">
    <citation type="submission" date="2025-08" db="UniProtKB">
        <authorList>
            <consortium name="RefSeq"/>
        </authorList>
    </citation>
    <scope>IDENTIFICATION</scope>
    <source>
        <tissue evidence="2">Silk gland</tissue>
    </source>
</reference>
<dbReference type="Proteomes" id="UP000504629">
    <property type="component" value="Unplaced"/>
</dbReference>
<dbReference type="GeneID" id="114249289"/>